<dbReference type="PANTHER" id="PTHR13393:SF0">
    <property type="entry name" value="RNA N6-ADENOSINE-METHYLTRANSFERASE METTL16"/>
    <property type="match status" value="1"/>
</dbReference>
<feature type="compositionally biased region" description="Low complexity" evidence="3">
    <location>
        <begin position="343"/>
        <end position="359"/>
    </location>
</feature>
<feature type="region of interest" description="Disordered" evidence="3">
    <location>
        <begin position="155"/>
        <end position="176"/>
    </location>
</feature>
<dbReference type="AlphaFoldDB" id="A0A6A4VL70"/>
<feature type="region of interest" description="Disordered" evidence="3">
    <location>
        <begin position="365"/>
        <end position="416"/>
    </location>
</feature>
<feature type="compositionally biased region" description="Gly residues" evidence="3">
    <location>
        <begin position="487"/>
        <end position="505"/>
    </location>
</feature>
<proteinExistence type="predicted"/>
<dbReference type="Gene3D" id="3.40.50.150">
    <property type="entry name" value="Vaccinia Virus protein VP39"/>
    <property type="match status" value="1"/>
</dbReference>
<keyword evidence="1 4" id="KW-0489">Methyltransferase</keyword>
<dbReference type="EMBL" id="VIIS01001630">
    <property type="protein sequence ID" value="KAF0295266.1"/>
    <property type="molecule type" value="Genomic_DNA"/>
</dbReference>
<organism evidence="4 5">
    <name type="scientific">Amphibalanus amphitrite</name>
    <name type="common">Striped barnacle</name>
    <name type="synonym">Balanus amphitrite</name>
    <dbReference type="NCBI Taxonomy" id="1232801"/>
    <lineage>
        <taxon>Eukaryota</taxon>
        <taxon>Metazoa</taxon>
        <taxon>Ecdysozoa</taxon>
        <taxon>Arthropoda</taxon>
        <taxon>Crustacea</taxon>
        <taxon>Multicrustacea</taxon>
        <taxon>Cirripedia</taxon>
        <taxon>Thoracica</taxon>
        <taxon>Thoracicalcarea</taxon>
        <taxon>Balanomorpha</taxon>
        <taxon>Balanoidea</taxon>
        <taxon>Balanidae</taxon>
        <taxon>Amphibalaninae</taxon>
        <taxon>Amphibalanus</taxon>
    </lineage>
</organism>
<dbReference type="GO" id="GO:0070475">
    <property type="term" value="P:rRNA base methylation"/>
    <property type="evidence" value="ECO:0007669"/>
    <property type="project" value="TreeGrafter"/>
</dbReference>
<feature type="compositionally biased region" description="Pro residues" evidence="3">
    <location>
        <begin position="161"/>
        <end position="173"/>
    </location>
</feature>
<name>A0A6A4VL70_AMPAM</name>
<feature type="region of interest" description="Disordered" evidence="3">
    <location>
        <begin position="340"/>
        <end position="359"/>
    </location>
</feature>
<dbReference type="Pfam" id="PF05971">
    <property type="entry name" value="Methyltransf_10"/>
    <property type="match status" value="1"/>
</dbReference>
<feature type="region of interest" description="Disordered" evidence="3">
    <location>
        <begin position="483"/>
        <end position="523"/>
    </location>
</feature>
<dbReference type="SUPFAM" id="SSF53335">
    <property type="entry name" value="S-adenosyl-L-methionine-dependent methyltransferases"/>
    <property type="match status" value="1"/>
</dbReference>
<feature type="region of interest" description="Disordered" evidence="3">
    <location>
        <begin position="545"/>
        <end position="594"/>
    </location>
</feature>
<dbReference type="PANTHER" id="PTHR13393">
    <property type="entry name" value="SAM-DEPENDENT METHYLTRANSFERASE"/>
    <property type="match status" value="1"/>
</dbReference>
<dbReference type="GO" id="GO:0008168">
    <property type="term" value="F:methyltransferase activity"/>
    <property type="evidence" value="ECO:0007669"/>
    <property type="project" value="UniProtKB-KW"/>
</dbReference>
<sequence length="594" mass="63376">MCDIRQDIAGKTKYDFQNPDALRVLTETLLKKDFQLDVQIPAGKLVPTLPNRLNYLLWLEDVVGALQLPDDQTVTGLDVGTGACAVYALLGSRRGWHMIGTERDPDSLEAARRNVQKNGLDNQVKVLEADGTLLTGPLRAAGPVHFTLCNPPFFDSDPADPEAPAPRRPPPPAASTGVLHEVSCPGGERAFVTQMIKESAALADRCRVFTTMLGHKSSVRPMKKAAYEAGAKEAIATELCQGWTKRWAIGWTFEEGLNLRENVKPTKQTKKRAPVQCVVPRDLDGIQYNVTEVKQHVVEWLQELKLEVEAGNCNKYYASYKVTAWEDTWTHRRRRLREERRAAAAAAGSTSDLAPSPASADLALSPQRAADTSAASDTSDLSCRTDDTDPAAGKRSRCDSGEPSAGAGAPPSAKRPCLESALGAVTLNERRRAPALVFTLFVQKRGPDILLMLQLFKGELGSEGVNGVLLFLKRKLESRLAVHTTTGGSGGGEGGAGTGLGGGESSEGQTVQDAAAQAAAAPVKTVSVSEGVSRAFNRLRTHMKQRLNLSPADSAGKTQQSASGRSESHVASGQPESEVGASKQDPAAAGEGST</sequence>
<accession>A0A6A4VL70</accession>
<feature type="compositionally biased region" description="Low complexity" evidence="3">
    <location>
        <begin position="401"/>
        <end position="412"/>
    </location>
</feature>
<comment type="caution">
    <text evidence="4">The sequence shown here is derived from an EMBL/GenBank/DDBJ whole genome shotgun (WGS) entry which is preliminary data.</text>
</comment>
<keyword evidence="2 4" id="KW-0808">Transferase</keyword>
<dbReference type="InterPro" id="IPR029063">
    <property type="entry name" value="SAM-dependent_MTases_sf"/>
</dbReference>
<protein>
    <submittedName>
        <fullName evidence="4">U6 small nuclear RNA (Adenine-(43)-N(6))-methyltransferase</fullName>
    </submittedName>
</protein>
<evidence type="ECO:0000256" key="1">
    <source>
        <dbReference type="ARBA" id="ARBA00022603"/>
    </source>
</evidence>
<evidence type="ECO:0000313" key="4">
    <source>
        <dbReference type="EMBL" id="KAF0295266.1"/>
    </source>
</evidence>
<dbReference type="GO" id="GO:0005634">
    <property type="term" value="C:nucleus"/>
    <property type="evidence" value="ECO:0007669"/>
    <property type="project" value="TreeGrafter"/>
</dbReference>
<feature type="compositionally biased region" description="Low complexity" evidence="3">
    <location>
        <begin position="365"/>
        <end position="380"/>
    </location>
</feature>
<feature type="compositionally biased region" description="Polar residues" evidence="3">
    <location>
        <begin position="556"/>
        <end position="575"/>
    </location>
</feature>
<evidence type="ECO:0000256" key="2">
    <source>
        <dbReference type="ARBA" id="ARBA00022679"/>
    </source>
</evidence>
<dbReference type="Proteomes" id="UP000440578">
    <property type="component" value="Unassembled WGS sequence"/>
</dbReference>
<evidence type="ECO:0000256" key="3">
    <source>
        <dbReference type="SAM" id="MobiDB-lite"/>
    </source>
</evidence>
<evidence type="ECO:0000313" key="5">
    <source>
        <dbReference type="Proteomes" id="UP000440578"/>
    </source>
</evidence>
<dbReference type="OrthoDB" id="514248at2759"/>
<reference evidence="4 5" key="1">
    <citation type="submission" date="2019-07" db="EMBL/GenBank/DDBJ databases">
        <title>Draft genome assembly of a fouling barnacle, Amphibalanus amphitrite (Darwin, 1854): The first reference genome for Thecostraca.</title>
        <authorList>
            <person name="Kim W."/>
        </authorList>
    </citation>
    <scope>NUCLEOTIDE SEQUENCE [LARGE SCALE GENOMIC DNA]</scope>
    <source>
        <strain evidence="4">SNU_AA5</strain>
        <tissue evidence="4">Soma without cirri and trophi</tissue>
    </source>
</reference>
<keyword evidence="5" id="KW-1185">Reference proteome</keyword>
<gene>
    <name evidence="4" type="primary">METTL16</name>
    <name evidence="4" type="ORF">FJT64_007194</name>
</gene>
<dbReference type="InterPro" id="IPR010286">
    <property type="entry name" value="METTL16/RlmF"/>
</dbReference>
<dbReference type="CDD" id="cd02440">
    <property type="entry name" value="AdoMet_MTases"/>
    <property type="match status" value="1"/>
</dbReference>